<dbReference type="Proteomes" id="UP001642540">
    <property type="component" value="Unassembled WGS sequence"/>
</dbReference>
<evidence type="ECO:0000313" key="2">
    <source>
        <dbReference type="EMBL" id="CAL8129222.1"/>
    </source>
</evidence>
<protein>
    <submittedName>
        <fullName evidence="2">Uncharacterized protein</fullName>
    </submittedName>
</protein>
<accession>A0ABP1RJM5</accession>
<evidence type="ECO:0000256" key="1">
    <source>
        <dbReference type="SAM" id="MobiDB-lite"/>
    </source>
</evidence>
<proteinExistence type="predicted"/>
<keyword evidence="3" id="KW-1185">Reference proteome</keyword>
<organism evidence="2 3">
    <name type="scientific">Orchesella dallaii</name>
    <dbReference type="NCBI Taxonomy" id="48710"/>
    <lineage>
        <taxon>Eukaryota</taxon>
        <taxon>Metazoa</taxon>
        <taxon>Ecdysozoa</taxon>
        <taxon>Arthropoda</taxon>
        <taxon>Hexapoda</taxon>
        <taxon>Collembola</taxon>
        <taxon>Entomobryomorpha</taxon>
        <taxon>Entomobryoidea</taxon>
        <taxon>Orchesellidae</taxon>
        <taxon>Orchesellinae</taxon>
        <taxon>Orchesella</taxon>
    </lineage>
</organism>
<reference evidence="2 3" key="1">
    <citation type="submission" date="2024-08" db="EMBL/GenBank/DDBJ databases">
        <authorList>
            <person name="Cucini C."/>
            <person name="Frati F."/>
        </authorList>
    </citation>
    <scope>NUCLEOTIDE SEQUENCE [LARGE SCALE GENOMIC DNA]</scope>
</reference>
<sequence>MDEVDEAEDVVLLDVKEEAEPVAIPKKGRSLQNATTAVKLGIMQGIVLTRRSSKEKKSRILTTTKEMGSNPKRKRNQGKAVIHPVCFYGVQDSPTVRGRSVA</sequence>
<feature type="region of interest" description="Disordered" evidence="1">
    <location>
        <begin position="53"/>
        <end position="78"/>
    </location>
</feature>
<name>A0ABP1RJM5_9HEXA</name>
<comment type="caution">
    <text evidence="2">The sequence shown here is derived from an EMBL/GenBank/DDBJ whole genome shotgun (WGS) entry which is preliminary data.</text>
</comment>
<dbReference type="EMBL" id="CAXLJM020000076">
    <property type="protein sequence ID" value="CAL8129222.1"/>
    <property type="molecule type" value="Genomic_DNA"/>
</dbReference>
<gene>
    <name evidence="2" type="ORF">ODALV1_LOCUS22986</name>
</gene>
<evidence type="ECO:0000313" key="3">
    <source>
        <dbReference type="Proteomes" id="UP001642540"/>
    </source>
</evidence>